<reference evidence="3" key="1">
    <citation type="submission" date="2020-07" db="EMBL/GenBank/DDBJ databases">
        <title>Koleobacter methoxysyntrophicus gen. nov., sp. nov., a novel anaerobic bacterium isolated from deep subsurface oil field and proposal of Koleobacterales ord. nov. in the phylum Firmicutes.</title>
        <authorList>
            <person name="Sakamoto S."/>
            <person name="Tamaki H."/>
        </authorList>
    </citation>
    <scope>NUCLEOTIDE SEQUENCE</scope>
    <source>
        <strain evidence="3">NRmbB1</strain>
    </source>
</reference>
<dbReference type="Pfam" id="PF17863">
    <property type="entry name" value="AAA_lid_2"/>
    <property type="match status" value="1"/>
</dbReference>
<keyword evidence="3" id="KW-0436">Ligase</keyword>
<dbReference type="SUPFAM" id="SSF52540">
    <property type="entry name" value="P-loop containing nucleoside triphosphate hydrolases"/>
    <property type="match status" value="1"/>
</dbReference>
<dbReference type="InterPro" id="IPR045006">
    <property type="entry name" value="CHLI-like"/>
</dbReference>
<dbReference type="PANTHER" id="PTHR32039">
    <property type="entry name" value="MAGNESIUM-CHELATASE SUBUNIT CHLI"/>
    <property type="match status" value="1"/>
</dbReference>
<dbReference type="GO" id="GO:0016851">
    <property type="term" value="F:magnesium chelatase activity"/>
    <property type="evidence" value="ECO:0007669"/>
    <property type="project" value="UniProtKB-EC"/>
</dbReference>
<dbReference type="InterPro" id="IPR041628">
    <property type="entry name" value="ChlI/MoxR_AAA_lid"/>
</dbReference>
<evidence type="ECO:0000313" key="3">
    <source>
        <dbReference type="EMBL" id="QSQ09988.1"/>
    </source>
</evidence>
<dbReference type="Gene3D" id="1.10.8.80">
    <property type="entry name" value="Magnesium chelatase subunit I, C-Terminal domain"/>
    <property type="match status" value="1"/>
</dbReference>
<gene>
    <name evidence="3" type="primary">bchI</name>
    <name evidence="3" type="ORF">H0A61_02380</name>
</gene>
<protein>
    <submittedName>
        <fullName evidence="3">Magnesium-chelatase 38 kDa subunit</fullName>
        <ecNumber evidence="3">6.6.1.1</ecNumber>
    </submittedName>
</protein>
<organism evidence="3 4">
    <name type="scientific">Koleobacter methoxysyntrophicus</name>
    <dbReference type="NCBI Taxonomy" id="2751313"/>
    <lineage>
        <taxon>Bacteria</taxon>
        <taxon>Bacillati</taxon>
        <taxon>Bacillota</taxon>
        <taxon>Clostridia</taxon>
        <taxon>Koleobacterales</taxon>
        <taxon>Koleobacteraceae</taxon>
        <taxon>Koleobacter</taxon>
    </lineage>
</organism>
<evidence type="ECO:0000256" key="1">
    <source>
        <dbReference type="SAM" id="MobiDB-lite"/>
    </source>
</evidence>
<dbReference type="KEGG" id="kme:H0A61_02380"/>
<evidence type="ECO:0000259" key="2">
    <source>
        <dbReference type="SMART" id="SM00382"/>
    </source>
</evidence>
<dbReference type="Gene3D" id="3.40.50.300">
    <property type="entry name" value="P-loop containing nucleotide triphosphate hydrolases"/>
    <property type="match status" value="1"/>
</dbReference>
<sequence>MKNYLQLIHHPGNTALFKSLQMSIISIKHNNPLHIHAQGLRGTGKTTIIRATRELLPKILRIKECPYNCHPKKPLCPEHKGLSEDEIKEIGIELIDMPFLEISHSAKIGTVVGTIDLEKISDKNNPIASLLPGSLPRANRGIVFIDEINRLADTSPELVDVLLDVMGTKPGRIQIEETGLKTVEIPINVCIWAASNPDEEPGPLEDIRKQLSDRFDLVIDVERPKDPRIVKDIISIGFKNGKRQSYVKREYPFYKEIKEMCNIYREIAIPDEILKILASIYVDFNIESIRGIESLLTGAKLYSALNKRKTVTFEDIYFSAPLALRHRVDINTLTNVMKFLDKLLKETNMFDKTNENQTEHSNKFLNLDSNQKQKRNKEKKNKEEKRSSPTYPNKSRLISFLQTIKKACELLLKAVTDKRRSKTSINKNKTSNTTGSSSIADPSKIDIESPYKKAMPIKSIDVSNIVKTEEDLNELSRTIRLSRKLN</sequence>
<name>A0A8A0RR32_9FIRM</name>
<dbReference type="SMART" id="SM00382">
    <property type="entry name" value="AAA"/>
    <property type="match status" value="1"/>
</dbReference>
<feature type="region of interest" description="Disordered" evidence="1">
    <location>
        <begin position="419"/>
        <end position="442"/>
    </location>
</feature>
<dbReference type="EC" id="6.6.1.1" evidence="3"/>
<dbReference type="PANTHER" id="PTHR32039:SF9">
    <property type="entry name" value="MAGNESIUM-CHELATASE SUBUNIT CHLI-2, CHLOROPLASTIC"/>
    <property type="match status" value="1"/>
</dbReference>
<dbReference type="Proteomes" id="UP000662904">
    <property type="component" value="Chromosome"/>
</dbReference>
<evidence type="ECO:0000313" key="4">
    <source>
        <dbReference type="Proteomes" id="UP000662904"/>
    </source>
</evidence>
<dbReference type="EMBL" id="CP059066">
    <property type="protein sequence ID" value="QSQ09988.1"/>
    <property type="molecule type" value="Genomic_DNA"/>
</dbReference>
<dbReference type="RefSeq" id="WP_206707317.1">
    <property type="nucleotide sequence ID" value="NZ_CP059066.1"/>
</dbReference>
<proteinExistence type="predicted"/>
<dbReference type="InterPro" id="IPR003593">
    <property type="entry name" value="AAA+_ATPase"/>
</dbReference>
<dbReference type="InterPro" id="IPR027417">
    <property type="entry name" value="P-loop_NTPase"/>
</dbReference>
<dbReference type="AlphaFoldDB" id="A0A8A0RR32"/>
<feature type="domain" description="AAA+ ATPase" evidence="2">
    <location>
        <begin position="31"/>
        <end position="225"/>
    </location>
</feature>
<accession>A0A8A0RR32</accession>
<feature type="compositionally biased region" description="Low complexity" evidence="1">
    <location>
        <begin position="423"/>
        <end position="439"/>
    </location>
</feature>
<keyword evidence="4" id="KW-1185">Reference proteome</keyword>
<feature type="region of interest" description="Disordered" evidence="1">
    <location>
        <begin position="354"/>
        <end position="393"/>
    </location>
</feature>